<dbReference type="PANTHER" id="PTHR43794:SF11">
    <property type="entry name" value="AMIDOHYDROLASE-RELATED DOMAIN-CONTAINING PROTEIN"/>
    <property type="match status" value="1"/>
</dbReference>
<dbReference type="InterPro" id="IPR006680">
    <property type="entry name" value="Amidohydro-rel"/>
</dbReference>
<dbReference type="Pfam" id="PF22039">
    <property type="entry name" value="HUTI_composite_bact"/>
    <property type="match status" value="1"/>
</dbReference>
<evidence type="ECO:0000313" key="6">
    <source>
        <dbReference type="EMBL" id="TXK12050.1"/>
    </source>
</evidence>
<gene>
    <name evidence="6" type="ORF">FVP77_00715</name>
</gene>
<dbReference type="OrthoDB" id="3189065at2"/>
<dbReference type="SUPFAM" id="SSF51556">
    <property type="entry name" value="Metallo-dependent hydrolases"/>
    <property type="match status" value="1"/>
</dbReference>
<dbReference type="RefSeq" id="WP_147892794.1">
    <property type="nucleotide sequence ID" value="NZ_BAAANR010000001.1"/>
</dbReference>
<keyword evidence="2 6" id="KW-0378">Hydrolase</keyword>
<comment type="caution">
    <text evidence="6">The sequence shown here is derived from an EMBL/GenBank/DDBJ whole genome shotgun (WGS) entry which is preliminary data.</text>
</comment>
<dbReference type="PANTHER" id="PTHR43794">
    <property type="entry name" value="AMINOHYDROLASE SSNA-RELATED"/>
    <property type="match status" value="1"/>
</dbReference>
<dbReference type="InterPro" id="IPR054418">
    <property type="entry name" value="MQNX/HUTI_composite_N"/>
</dbReference>
<evidence type="ECO:0000313" key="7">
    <source>
        <dbReference type="Proteomes" id="UP000321034"/>
    </source>
</evidence>
<organism evidence="6 7">
    <name type="scientific">Microbacterium hatanonis</name>
    <dbReference type="NCBI Taxonomy" id="404366"/>
    <lineage>
        <taxon>Bacteria</taxon>
        <taxon>Bacillati</taxon>
        <taxon>Actinomycetota</taxon>
        <taxon>Actinomycetes</taxon>
        <taxon>Micrococcales</taxon>
        <taxon>Microbacteriaceae</taxon>
        <taxon>Microbacterium</taxon>
    </lineage>
</organism>
<dbReference type="Proteomes" id="UP000321034">
    <property type="component" value="Unassembled WGS sequence"/>
</dbReference>
<reference evidence="6 7" key="1">
    <citation type="submission" date="2019-08" db="EMBL/GenBank/DDBJ databases">
        <authorList>
            <person name="Dong K."/>
        </authorList>
    </citation>
    <scope>NUCLEOTIDE SEQUENCE [LARGE SCALE GENOMIC DNA]</scope>
    <source>
        <strain evidence="6 7">JCM14558</strain>
    </source>
</reference>
<evidence type="ECO:0000256" key="1">
    <source>
        <dbReference type="ARBA" id="ARBA00022723"/>
    </source>
</evidence>
<dbReference type="GO" id="GO:0016810">
    <property type="term" value="F:hydrolase activity, acting on carbon-nitrogen (but not peptide) bonds"/>
    <property type="evidence" value="ECO:0007669"/>
    <property type="project" value="InterPro"/>
</dbReference>
<evidence type="ECO:0000259" key="4">
    <source>
        <dbReference type="Pfam" id="PF01979"/>
    </source>
</evidence>
<dbReference type="InterPro" id="IPR011059">
    <property type="entry name" value="Metal-dep_hydrolase_composite"/>
</dbReference>
<dbReference type="GO" id="GO:0046872">
    <property type="term" value="F:metal ion binding"/>
    <property type="evidence" value="ECO:0007669"/>
    <property type="project" value="UniProtKB-KW"/>
</dbReference>
<keyword evidence="1" id="KW-0479">Metal-binding</keyword>
<keyword evidence="7" id="KW-1185">Reference proteome</keyword>
<feature type="domain" description="Aminodeoxyfutalosine deaminase/Imidazolonepropionase-like composite" evidence="5">
    <location>
        <begin position="22"/>
        <end position="43"/>
    </location>
</feature>
<evidence type="ECO:0000256" key="2">
    <source>
        <dbReference type="ARBA" id="ARBA00022801"/>
    </source>
</evidence>
<evidence type="ECO:0000256" key="3">
    <source>
        <dbReference type="ARBA" id="ARBA00022833"/>
    </source>
</evidence>
<dbReference type="AlphaFoldDB" id="A0A5C8I1V2"/>
<feature type="domain" description="Amidohydrolase-related" evidence="4">
    <location>
        <begin position="58"/>
        <end position="410"/>
    </location>
</feature>
<proteinExistence type="predicted"/>
<dbReference type="Pfam" id="PF01979">
    <property type="entry name" value="Amidohydro_1"/>
    <property type="match status" value="1"/>
</dbReference>
<protein>
    <submittedName>
        <fullName evidence="6">Amidohydrolase family protein</fullName>
    </submittedName>
</protein>
<dbReference type="SUPFAM" id="SSF51338">
    <property type="entry name" value="Composite domain of metallo-dependent hydrolases"/>
    <property type="match status" value="2"/>
</dbReference>
<keyword evidence="3" id="KW-0862">Zinc</keyword>
<accession>A0A5C8I1V2</accession>
<evidence type="ECO:0000259" key="5">
    <source>
        <dbReference type="Pfam" id="PF22039"/>
    </source>
</evidence>
<sequence length="438" mass="46318">MTLTLHRARVVLPVDAPPIADGAVLVDGDTIAAVGTHDALSAAVRDRPDVERLEWDGVLTPGLVNAHTHLQYTDMAEVGRGRYDGFESWMNAFMELYPLPRDWAASAAEGARLAIASGTTAVAEIVTDIDAAAVVHEAGLHGVAYWEVLGWTDAAWAVDGRSTVVEQLRVLPTPPDAGLSPHAIYSLDTGVLRDLAGLAAELGVRQHIHAAESAWEDAYVRSGTGDLANRWRTLGRGDFALLRDGGAGHGVIPYLDSVGALTPQTHLAHVIYVDAEDRRMLRERGVSVALCPRSNAVIGLAPPPIGHYLREGNRIAVGTDSLSSSPSLNVLDDVAALYSLARQQGYAEPDLHERLFAAATLGGATALGLSDATVPTGSIRAGSRADLAVFPVDARTPADALAELVEHGSPRSLATIIAGRRHRPDTPDAQTETAHVAR</sequence>
<dbReference type="EMBL" id="VRSV01000001">
    <property type="protein sequence ID" value="TXK12050.1"/>
    <property type="molecule type" value="Genomic_DNA"/>
</dbReference>
<dbReference type="InterPro" id="IPR050287">
    <property type="entry name" value="MTA/SAH_deaminase"/>
</dbReference>
<name>A0A5C8I1V2_9MICO</name>
<dbReference type="InterPro" id="IPR032466">
    <property type="entry name" value="Metal_Hydrolase"/>
</dbReference>
<dbReference type="Gene3D" id="3.20.20.140">
    <property type="entry name" value="Metal-dependent hydrolases"/>
    <property type="match status" value="1"/>
</dbReference>